<evidence type="ECO:0000256" key="3">
    <source>
        <dbReference type="ARBA" id="ARBA00022692"/>
    </source>
</evidence>
<feature type="transmembrane region" description="Helical" evidence="6">
    <location>
        <begin position="298"/>
        <end position="315"/>
    </location>
</feature>
<keyword evidence="4 6" id="KW-1133">Transmembrane helix</keyword>
<evidence type="ECO:0000256" key="2">
    <source>
        <dbReference type="ARBA" id="ARBA00007362"/>
    </source>
</evidence>
<feature type="domain" description="EamA" evidence="7">
    <location>
        <begin position="165"/>
        <end position="315"/>
    </location>
</feature>
<dbReference type="InterPro" id="IPR000620">
    <property type="entry name" value="EamA_dom"/>
</dbReference>
<evidence type="ECO:0000313" key="9">
    <source>
        <dbReference type="Proteomes" id="UP000035721"/>
    </source>
</evidence>
<dbReference type="PANTHER" id="PTHR32322:SF9">
    <property type="entry name" value="AMINO-ACID METABOLITE EFFLUX PUMP-RELATED"/>
    <property type="match status" value="1"/>
</dbReference>
<evidence type="ECO:0000256" key="1">
    <source>
        <dbReference type="ARBA" id="ARBA00004141"/>
    </source>
</evidence>
<dbReference type="PANTHER" id="PTHR32322">
    <property type="entry name" value="INNER MEMBRANE TRANSPORTER"/>
    <property type="match status" value="1"/>
</dbReference>
<keyword evidence="3 6" id="KW-0812">Transmembrane</keyword>
<evidence type="ECO:0000313" key="8">
    <source>
        <dbReference type="EMBL" id="CCH77097.1"/>
    </source>
</evidence>
<feature type="transmembrane region" description="Helical" evidence="6">
    <location>
        <begin position="80"/>
        <end position="101"/>
    </location>
</feature>
<feature type="transmembrane region" description="Helical" evidence="6">
    <location>
        <begin position="48"/>
        <end position="68"/>
    </location>
</feature>
<feature type="transmembrane region" description="Helical" evidence="6">
    <location>
        <begin position="272"/>
        <end position="292"/>
    </location>
</feature>
<evidence type="ECO:0000256" key="4">
    <source>
        <dbReference type="ARBA" id="ARBA00022989"/>
    </source>
</evidence>
<comment type="caution">
    <text evidence="8">The sequence shown here is derived from an EMBL/GenBank/DDBJ whole genome shotgun (WGS) entry which is preliminary data.</text>
</comment>
<feature type="transmembrane region" description="Helical" evidence="6">
    <location>
        <begin position="24"/>
        <end position="42"/>
    </location>
</feature>
<proteinExistence type="inferred from homology"/>
<feature type="transmembrane region" description="Helical" evidence="6">
    <location>
        <begin position="140"/>
        <end position="157"/>
    </location>
</feature>
<comment type="similarity">
    <text evidence="2">Belongs to the EamA transporter family.</text>
</comment>
<comment type="subcellular location">
    <subcellularLocation>
        <location evidence="1">Membrane</location>
        <topology evidence="1">Multi-pass membrane protein</topology>
    </subcellularLocation>
</comment>
<sequence length="322" mass="33457">MTAATASSPVVAPRVQRVPWPAKYLALSVIWGSSFLLMKVGLHAMAPVQIACLRIVTGASVILGLLHLTGGRLPTGRRTWAHLLVSGLFLSALPFVLFAWGETRVPSALAGIGNATTPLATVVCTFLFLPSARVGSSRLVAVLVGFLGVVVIMQPWTADRPDLAGFAATLAGGACYGVGWTYNRRFLAGVDFGGLSQPAATLLVGAILMVPTTLGWWLLSRSTHPTPWTLVHDGSGTATWLAVGAVLVLGVVGTGLAYMLQFDVVRAAGPTVASTITYLIPVVSVVLGAALLSEHLTGWEYAGAAIVLSAAVVVSRPTRGAR</sequence>
<protein>
    <submittedName>
        <fullName evidence="8">Putative integral membrane protein</fullName>
    </submittedName>
</protein>
<keyword evidence="5 6" id="KW-0472">Membrane</keyword>
<dbReference type="RefSeq" id="WP_048553999.1">
    <property type="nucleotide sequence ID" value="NZ_HF570958.1"/>
</dbReference>
<dbReference type="EMBL" id="CAJB01000072">
    <property type="protein sequence ID" value="CCH77097.1"/>
    <property type="molecule type" value="Genomic_DNA"/>
</dbReference>
<dbReference type="Pfam" id="PF00892">
    <property type="entry name" value="EamA"/>
    <property type="match status" value="2"/>
</dbReference>
<accession>A0A077LWB1</accession>
<dbReference type="InterPro" id="IPR037185">
    <property type="entry name" value="EmrE-like"/>
</dbReference>
<dbReference type="GO" id="GO:0016020">
    <property type="term" value="C:membrane"/>
    <property type="evidence" value="ECO:0007669"/>
    <property type="project" value="UniProtKB-SubCell"/>
</dbReference>
<feature type="domain" description="EamA" evidence="7">
    <location>
        <begin position="25"/>
        <end position="153"/>
    </location>
</feature>
<feature type="transmembrane region" description="Helical" evidence="6">
    <location>
        <begin position="163"/>
        <end position="183"/>
    </location>
</feature>
<feature type="transmembrane region" description="Helical" evidence="6">
    <location>
        <begin position="107"/>
        <end position="128"/>
    </location>
</feature>
<evidence type="ECO:0000256" key="5">
    <source>
        <dbReference type="ARBA" id="ARBA00023136"/>
    </source>
</evidence>
<feature type="transmembrane region" description="Helical" evidence="6">
    <location>
        <begin position="195"/>
        <end position="219"/>
    </location>
</feature>
<evidence type="ECO:0000256" key="6">
    <source>
        <dbReference type="SAM" id="Phobius"/>
    </source>
</evidence>
<dbReference type="AlphaFoldDB" id="A0A077LWB1"/>
<reference evidence="8 9" key="1">
    <citation type="journal article" date="2013" name="ISME J.">
        <title>A metabolic model for members of the genus Tetrasphaera involved in enhanced biological phosphorus removal.</title>
        <authorList>
            <person name="Kristiansen R."/>
            <person name="Nguyen H.T.T."/>
            <person name="Saunders A.M."/>
            <person name="Nielsen J.L."/>
            <person name="Wimmer R."/>
            <person name="Le V.Q."/>
            <person name="McIlroy S.J."/>
            <person name="Petrovski S."/>
            <person name="Seviour R.J."/>
            <person name="Calteau A."/>
            <person name="Nielsen K.L."/>
            <person name="Nielsen P.H."/>
        </authorList>
    </citation>
    <scope>NUCLEOTIDE SEQUENCE [LARGE SCALE GENOMIC DNA]</scope>
    <source>
        <strain evidence="8 9">T1-X7</strain>
    </source>
</reference>
<organism evidence="8 9">
    <name type="scientific">Nostocoides japonicum T1-X7</name>
    <dbReference type="NCBI Taxonomy" id="1194083"/>
    <lineage>
        <taxon>Bacteria</taxon>
        <taxon>Bacillati</taxon>
        <taxon>Actinomycetota</taxon>
        <taxon>Actinomycetes</taxon>
        <taxon>Micrococcales</taxon>
        <taxon>Intrasporangiaceae</taxon>
        <taxon>Nostocoides</taxon>
    </lineage>
</organism>
<dbReference type="InterPro" id="IPR050638">
    <property type="entry name" value="AA-Vitamin_Transporters"/>
</dbReference>
<feature type="transmembrane region" description="Helical" evidence="6">
    <location>
        <begin position="239"/>
        <end position="260"/>
    </location>
</feature>
<name>A0A077LWB1_9MICO</name>
<evidence type="ECO:0000259" key="7">
    <source>
        <dbReference type="Pfam" id="PF00892"/>
    </source>
</evidence>
<dbReference type="SUPFAM" id="SSF103481">
    <property type="entry name" value="Multidrug resistance efflux transporter EmrE"/>
    <property type="match status" value="2"/>
</dbReference>
<keyword evidence="9" id="KW-1185">Reference proteome</keyword>
<gene>
    <name evidence="8" type="ORF">BN12_1630005</name>
</gene>
<dbReference type="Proteomes" id="UP000035721">
    <property type="component" value="Unassembled WGS sequence"/>
</dbReference>
<dbReference type="STRING" id="1194083.BN12_1630005"/>